<gene>
    <name evidence="1" type="ORF">FJM65_11010</name>
</gene>
<comment type="caution">
    <text evidence="1">The sequence shown here is derived from an EMBL/GenBank/DDBJ whole genome shotgun (WGS) entry which is preliminary data.</text>
</comment>
<dbReference type="Proteomes" id="UP000316727">
    <property type="component" value="Unassembled WGS sequence"/>
</dbReference>
<evidence type="ECO:0000313" key="1">
    <source>
        <dbReference type="EMBL" id="TPE43946.1"/>
    </source>
</evidence>
<reference evidence="1 2" key="1">
    <citation type="submission" date="2019-06" db="EMBL/GenBank/DDBJ databases">
        <title>A novel bacterium of genus Pontibacter, isolated from marine sediment.</title>
        <authorList>
            <person name="Huang H."/>
            <person name="Mo K."/>
            <person name="Hu Y."/>
        </authorList>
    </citation>
    <scope>NUCLEOTIDE SEQUENCE [LARGE SCALE GENOMIC DNA]</scope>
    <source>
        <strain evidence="1 2">HB172049</strain>
    </source>
</reference>
<dbReference type="EMBL" id="VFRQ01000005">
    <property type="protein sequence ID" value="TPE43946.1"/>
    <property type="molecule type" value="Genomic_DNA"/>
</dbReference>
<proteinExistence type="predicted"/>
<dbReference type="RefSeq" id="WP_140621569.1">
    <property type="nucleotide sequence ID" value="NZ_VFRQ01000005.1"/>
</dbReference>
<organism evidence="1 2">
    <name type="scientific">Pontibacter mangrovi</name>
    <dbReference type="NCBI Taxonomy" id="2589816"/>
    <lineage>
        <taxon>Bacteria</taxon>
        <taxon>Pseudomonadati</taxon>
        <taxon>Bacteroidota</taxon>
        <taxon>Cytophagia</taxon>
        <taxon>Cytophagales</taxon>
        <taxon>Hymenobacteraceae</taxon>
        <taxon>Pontibacter</taxon>
    </lineage>
</organism>
<keyword evidence="2" id="KW-1185">Reference proteome</keyword>
<protein>
    <submittedName>
        <fullName evidence="1">Uncharacterized protein</fullName>
    </submittedName>
</protein>
<sequence>MATIIITPTPTVPLLDSKLRICRNMLQAYNLELLVLQQQLKTYQIEQSLYDECVAAIERDKQHIRSEMNGLRAYHKAIAA</sequence>
<name>A0A501WEG7_9BACT</name>
<evidence type="ECO:0000313" key="2">
    <source>
        <dbReference type="Proteomes" id="UP000316727"/>
    </source>
</evidence>
<accession>A0A501WEG7</accession>
<dbReference type="AlphaFoldDB" id="A0A501WEG7"/>